<accession>A0ABV7L5G1</accession>
<dbReference type="EMBL" id="JBHRTR010000032">
    <property type="protein sequence ID" value="MFC3229502.1"/>
    <property type="molecule type" value="Genomic_DNA"/>
</dbReference>
<protein>
    <submittedName>
        <fullName evidence="1">DUF3540 domain-containing protein</fullName>
    </submittedName>
</protein>
<dbReference type="RefSeq" id="WP_379903775.1">
    <property type="nucleotide sequence ID" value="NZ_JBHRTR010000032.1"/>
</dbReference>
<dbReference type="Pfam" id="PF12059">
    <property type="entry name" value="DUF3540"/>
    <property type="match status" value="1"/>
</dbReference>
<keyword evidence="2" id="KW-1185">Reference proteome</keyword>
<dbReference type="InterPro" id="IPR021927">
    <property type="entry name" value="DUF3540"/>
</dbReference>
<sequence length="228" mass="23843">MTDAQDLAKTAVSSATADLFPARIAGPGADAQSFLVRRDGEATDLRARTADSCLIRPQPEDLVLCAAYPSGNGMAFYILSVLVRADVSQPAMLAVAGGLTVSAQDGPVTVQAGQSLNLLSGTGMTLSAETLSVRAEAGLLHLDSAVLESQDAVASIGTLRLIGEKLLSLVKVVSGQHRRATRKVEEVDQVQAGEVVVAGERLITNTAHQIVHVSTEDMRFDGARIHMG</sequence>
<dbReference type="Proteomes" id="UP001595528">
    <property type="component" value="Unassembled WGS sequence"/>
</dbReference>
<comment type="caution">
    <text evidence="1">The sequence shown here is derived from an EMBL/GenBank/DDBJ whole genome shotgun (WGS) entry which is preliminary data.</text>
</comment>
<proteinExistence type="predicted"/>
<evidence type="ECO:0000313" key="2">
    <source>
        <dbReference type="Proteomes" id="UP001595528"/>
    </source>
</evidence>
<reference evidence="2" key="1">
    <citation type="journal article" date="2019" name="Int. J. Syst. Evol. Microbiol.">
        <title>The Global Catalogue of Microorganisms (GCM) 10K type strain sequencing project: providing services to taxonomists for standard genome sequencing and annotation.</title>
        <authorList>
            <consortium name="The Broad Institute Genomics Platform"/>
            <consortium name="The Broad Institute Genome Sequencing Center for Infectious Disease"/>
            <person name="Wu L."/>
            <person name="Ma J."/>
        </authorList>
    </citation>
    <scope>NUCLEOTIDE SEQUENCE [LARGE SCALE GENOMIC DNA]</scope>
    <source>
        <strain evidence="2">KCTC 42964</strain>
    </source>
</reference>
<organism evidence="1 2">
    <name type="scientific">Marinibaculum pumilum</name>
    <dbReference type="NCBI Taxonomy" id="1766165"/>
    <lineage>
        <taxon>Bacteria</taxon>
        <taxon>Pseudomonadati</taxon>
        <taxon>Pseudomonadota</taxon>
        <taxon>Alphaproteobacteria</taxon>
        <taxon>Rhodospirillales</taxon>
        <taxon>Rhodospirillaceae</taxon>
        <taxon>Marinibaculum</taxon>
    </lineage>
</organism>
<evidence type="ECO:0000313" key="1">
    <source>
        <dbReference type="EMBL" id="MFC3229502.1"/>
    </source>
</evidence>
<name>A0ABV7L5G1_9PROT</name>
<gene>
    <name evidence="1" type="ORF">ACFOGJ_19800</name>
</gene>